<accession>A0ABR1M819</accession>
<evidence type="ECO:0000256" key="2">
    <source>
        <dbReference type="SAM" id="SignalP"/>
    </source>
</evidence>
<evidence type="ECO:0000313" key="3">
    <source>
        <dbReference type="EMBL" id="KAK7544030.1"/>
    </source>
</evidence>
<evidence type="ECO:0008006" key="5">
    <source>
        <dbReference type="Google" id="ProtNLM"/>
    </source>
</evidence>
<dbReference type="RefSeq" id="XP_066659265.1">
    <property type="nucleotide sequence ID" value="XM_066798561.1"/>
</dbReference>
<protein>
    <recommendedName>
        <fullName evidence="5">Secreted protein</fullName>
    </recommendedName>
</protein>
<keyword evidence="1" id="KW-1133">Transmembrane helix</keyword>
<evidence type="ECO:0000313" key="4">
    <source>
        <dbReference type="Proteomes" id="UP001360953"/>
    </source>
</evidence>
<feature type="transmembrane region" description="Helical" evidence="1">
    <location>
        <begin position="64"/>
        <end position="82"/>
    </location>
</feature>
<gene>
    <name evidence="3" type="ORF">J3D65DRAFT_608271</name>
</gene>
<keyword evidence="4" id="KW-1185">Reference proteome</keyword>
<keyword evidence="2" id="KW-0732">Signal</keyword>
<reference evidence="3 4" key="1">
    <citation type="submission" date="2024-04" db="EMBL/GenBank/DDBJ databases">
        <title>Phyllosticta paracitricarpa is synonymous to the EU quarantine fungus P. citricarpa based on phylogenomic analyses.</title>
        <authorList>
            <consortium name="Lawrence Berkeley National Laboratory"/>
            <person name="Van ingen-buijs V.A."/>
            <person name="Van westerhoven A.C."/>
            <person name="Haridas S."/>
            <person name="Skiadas P."/>
            <person name="Martin F."/>
            <person name="Groenewald J.Z."/>
            <person name="Crous P.W."/>
            <person name="Seidl M.F."/>
        </authorList>
    </citation>
    <scope>NUCLEOTIDE SEQUENCE [LARGE SCALE GENOMIC DNA]</scope>
    <source>
        <strain evidence="3 4">CPC 17464</strain>
    </source>
</reference>
<evidence type="ECO:0000256" key="1">
    <source>
        <dbReference type="SAM" id="Phobius"/>
    </source>
</evidence>
<proteinExistence type="predicted"/>
<feature type="signal peptide" evidence="2">
    <location>
        <begin position="1"/>
        <end position="24"/>
    </location>
</feature>
<dbReference type="Proteomes" id="UP001360953">
    <property type="component" value="Unassembled WGS sequence"/>
</dbReference>
<comment type="caution">
    <text evidence="3">The sequence shown here is derived from an EMBL/GenBank/DDBJ whole genome shotgun (WGS) entry which is preliminary data.</text>
</comment>
<sequence length="100" mass="11547">MRGARCSFPFFLCCFADAVSVCLSDCLALYGGLAVARSVCLVEGKHWCWRRRWQKRWRADEGQSALSIVCLPVFYCLPVGLLQRKRVETRRDVHHVDDVR</sequence>
<dbReference type="EMBL" id="JBBPEH010000001">
    <property type="protein sequence ID" value="KAK7544030.1"/>
    <property type="molecule type" value="Genomic_DNA"/>
</dbReference>
<keyword evidence="1" id="KW-0472">Membrane</keyword>
<keyword evidence="1" id="KW-0812">Transmembrane</keyword>
<organism evidence="3 4">
    <name type="scientific">Phyllosticta citribraziliensis</name>
    <dbReference type="NCBI Taxonomy" id="989973"/>
    <lineage>
        <taxon>Eukaryota</taxon>
        <taxon>Fungi</taxon>
        <taxon>Dikarya</taxon>
        <taxon>Ascomycota</taxon>
        <taxon>Pezizomycotina</taxon>
        <taxon>Dothideomycetes</taxon>
        <taxon>Dothideomycetes incertae sedis</taxon>
        <taxon>Botryosphaeriales</taxon>
        <taxon>Phyllostictaceae</taxon>
        <taxon>Phyllosticta</taxon>
    </lineage>
</organism>
<feature type="chain" id="PRO_5045553793" description="Secreted protein" evidence="2">
    <location>
        <begin position="25"/>
        <end position="100"/>
    </location>
</feature>
<dbReference type="GeneID" id="92031467"/>
<name>A0ABR1M819_9PEZI</name>